<evidence type="ECO:0000256" key="5">
    <source>
        <dbReference type="ARBA" id="ARBA00022617"/>
    </source>
</evidence>
<dbReference type="GO" id="GO:0005506">
    <property type="term" value="F:iron ion binding"/>
    <property type="evidence" value="ECO:0007669"/>
    <property type="project" value="InterPro"/>
</dbReference>
<dbReference type="Proteomes" id="UP000714275">
    <property type="component" value="Unassembled WGS sequence"/>
</dbReference>
<feature type="signal peptide" evidence="14">
    <location>
        <begin position="1"/>
        <end position="17"/>
    </location>
</feature>
<dbReference type="PANTHER" id="PTHR24305:SF166">
    <property type="entry name" value="CYTOCHROME P450 12A4, MITOCHONDRIAL-RELATED"/>
    <property type="match status" value="1"/>
</dbReference>
<evidence type="ECO:0000256" key="13">
    <source>
        <dbReference type="PIRSR" id="PIRSR602401-1"/>
    </source>
</evidence>
<feature type="binding site" description="axial binding residue" evidence="13">
    <location>
        <position position="480"/>
    </location>
    <ligand>
        <name>heme</name>
        <dbReference type="ChEBI" id="CHEBI:30413"/>
    </ligand>
    <ligandPart>
        <name>Fe</name>
        <dbReference type="ChEBI" id="CHEBI:18248"/>
    </ligandPart>
</feature>
<keyword evidence="10 13" id="KW-0408">Iron</keyword>
<dbReference type="Pfam" id="PF00067">
    <property type="entry name" value="p450"/>
    <property type="match status" value="1"/>
</dbReference>
<keyword evidence="6" id="KW-0812">Transmembrane</keyword>
<evidence type="ECO:0000256" key="2">
    <source>
        <dbReference type="ARBA" id="ARBA00004370"/>
    </source>
</evidence>
<dbReference type="PRINTS" id="PR00385">
    <property type="entry name" value="P450"/>
</dbReference>
<proteinExistence type="inferred from homology"/>
<dbReference type="GO" id="GO:0020037">
    <property type="term" value="F:heme binding"/>
    <property type="evidence" value="ECO:0007669"/>
    <property type="project" value="InterPro"/>
</dbReference>
<evidence type="ECO:0000256" key="6">
    <source>
        <dbReference type="ARBA" id="ARBA00022692"/>
    </source>
</evidence>
<dbReference type="InterPro" id="IPR036396">
    <property type="entry name" value="Cyt_P450_sf"/>
</dbReference>
<dbReference type="OrthoDB" id="1470350at2759"/>
<dbReference type="EMBL" id="JABBWD010000004">
    <property type="protein sequence ID" value="KAG1782230.1"/>
    <property type="molecule type" value="Genomic_DNA"/>
</dbReference>
<dbReference type="GO" id="GO:0004497">
    <property type="term" value="F:monooxygenase activity"/>
    <property type="evidence" value="ECO:0007669"/>
    <property type="project" value="UniProtKB-KW"/>
</dbReference>
<dbReference type="GO" id="GO:0016705">
    <property type="term" value="F:oxidoreductase activity, acting on paired donors, with incorporation or reduction of molecular oxygen"/>
    <property type="evidence" value="ECO:0007669"/>
    <property type="project" value="InterPro"/>
</dbReference>
<dbReference type="InterPro" id="IPR050121">
    <property type="entry name" value="Cytochrome_P450_monoxygenase"/>
</dbReference>
<evidence type="ECO:0000313" key="16">
    <source>
        <dbReference type="Proteomes" id="UP000714275"/>
    </source>
</evidence>
<keyword evidence="8" id="KW-1133">Transmembrane helix</keyword>
<keyword evidence="16" id="KW-1185">Reference proteome</keyword>
<keyword evidence="7 13" id="KW-0479">Metal-binding</keyword>
<evidence type="ECO:0000256" key="3">
    <source>
        <dbReference type="ARBA" id="ARBA00004721"/>
    </source>
</evidence>
<organism evidence="15 16">
    <name type="scientific">Suillus placidus</name>
    <dbReference type="NCBI Taxonomy" id="48579"/>
    <lineage>
        <taxon>Eukaryota</taxon>
        <taxon>Fungi</taxon>
        <taxon>Dikarya</taxon>
        <taxon>Basidiomycota</taxon>
        <taxon>Agaricomycotina</taxon>
        <taxon>Agaricomycetes</taxon>
        <taxon>Agaricomycetidae</taxon>
        <taxon>Boletales</taxon>
        <taxon>Suillineae</taxon>
        <taxon>Suillaceae</taxon>
        <taxon>Suillus</taxon>
    </lineage>
</organism>
<evidence type="ECO:0000256" key="1">
    <source>
        <dbReference type="ARBA" id="ARBA00001971"/>
    </source>
</evidence>
<comment type="subcellular location">
    <subcellularLocation>
        <location evidence="2">Membrane</location>
    </subcellularLocation>
</comment>
<evidence type="ECO:0000313" key="15">
    <source>
        <dbReference type="EMBL" id="KAG1782230.1"/>
    </source>
</evidence>
<dbReference type="InterPro" id="IPR001128">
    <property type="entry name" value="Cyt_P450"/>
</dbReference>
<evidence type="ECO:0000256" key="11">
    <source>
        <dbReference type="ARBA" id="ARBA00023033"/>
    </source>
</evidence>
<comment type="similarity">
    <text evidence="4">Belongs to the cytochrome P450 family.</text>
</comment>
<dbReference type="PRINTS" id="PR00463">
    <property type="entry name" value="EP450I"/>
</dbReference>
<dbReference type="GO" id="GO:0016020">
    <property type="term" value="C:membrane"/>
    <property type="evidence" value="ECO:0007669"/>
    <property type="project" value="UniProtKB-SubCell"/>
</dbReference>
<dbReference type="PANTHER" id="PTHR24305">
    <property type="entry name" value="CYTOCHROME P450"/>
    <property type="match status" value="1"/>
</dbReference>
<evidence type="ECO:0000256" key="4">
    <source>
        <dbReference type="ARBA" id="ARBA00010617"/>
    </source>
</evidence>
<dbReference type="InterPro" id="IPR002401">
    <property type="entry name" value="Cyt_P450_E_grp-I"/>
</dbReference>
<keyword evidence="9" id="KW-0560">Oxidoreductase</keyword>
<dbReference type="SUPFAM" id="SSF48264">
    <property type="entry name" value="Cytochrome P450"/>
    <property type="match status" value="1"/>
</dbReference>
<sequence length="539" mass="60502">MIFYGLLALIVVWATHAIKRRFSQGTFRNIRGPSKQSWWSGNLQQLIDPDCWAFHDRVTQDYGGVVKIHGLFGHDHLLIFDPLALYYMLIREQSVYQEYNIFLQINRLLFGMGIISTRGEHHRKQRKLLNPAFSTSNIRAMFPAFRETILQLRRILESHVHDSHPVDIQAFMTRLSLELIGKSGLGYQFNSFDDSSLGDPYARSIKNLLPTVFSLSIFLLLTPVVCNIGTAEFRRTVINVIPWPALHEIRDMVDTMQATSVKILAAKTRDIPFADGFGEEQIKGRSDVMSILLRANNSASESERLPESEIVAQMSSLVFAAMDTTSGALSRLLFVLAEHPEAQCKLRVAIAEARQANGGELNFDDLASIPFLDAVCRETMRLYPPVNVVHRTAISDTVLPLMSPISDVNAKELTQIVVPKGTNLVVSILAANTNRAIWGEDATLWRPERWLQPLPQTVTESRIPGVYSHLMTFLGGPRGCIGFPFAQLAMKATLTLLLETLSFSLSNEQVVWKLHMVASPTVDGQLRLPLLVSRNIEQV</sequence>
<evidence type="ECO:0000256" key="7">
    <source>
        <dbReference type="ARBA" id="ARBA00022723"/>
    </source>
</evidence>
<evidence type="ECO:0000256" key="8">
    <source>
        <dbReference type="ARBA" id="ARBA00022989"/>
    </source>
</evidence>
<keyword evidence="11" id="KW-0503">Monooxygenase</keyword>
<keyword evidence="5 13" id="KW-0349">Heme</keyword>
<gene>
    <name evidence="15" type="ORF">EV702DRAFT_1070876</name>
</gene>
<comment type="cofactor">
    <cofactor evidence="1 13">
        <name>heme</name>
        <dbReference type="ChEBI" id="CHEBI:30413"/>
    </cofactor>
</comment>
<reference evidence="15" key="1">
    <citation type="journal article" date="2020" name="New Phytol.">
        <title>Comparative genomics reveals dynamic genome evolution in host specialist ectomycorrhizal fungi.</title>
        <authorList>
            <person name="Lofgren L.A."/>
            <person name="Nguyen N.H."/>
            <person name="Vilgalys R."/>
            <person name="Ruytinx J."/>
            <person name="Liao H.L."/>
            <person name="Branco S."/>
            <person name="Kuo A."/>
            <person name="LaButti K."/>
            <person name="Lipzen A."/>
            <person name="Andreopoulos W."/>
            <person name="Pangilinan J."/>
            <person name="Riley R."/>
            <person name="Hundley H."/>
            <person name="Na H."/>
            <person name="Barry K."/>
            <person name="Grigoriev I.V."/>
            <person name="Stajich J.E."/>
            <person name="Kennedy P.G."/>
        </authorList>
    </citation>
    <scope>NUCLEOTIDE SEQUENCE</scope>
    <source>
        <strain evidence="15">DOB743</strain>
    </source>
</reference>
<evidence type="ECO:0000256" key="14">
    <source>
        <dbReference type="SAM" id="SignalP"/>
    </source>
</evidence>
<keyword evidence="14" id="KW-0732">Signal</keyword>
<comment type="caution">
    <text evidence="15">The sequence shown here is derived from an EMBL/GenBank/DDBJ whole genome shotgun (WGS) entry which is preliminary data.</text>
</comment>
<dbReference type="Gene3D" id="1.10.630.10">
    <property type="entry name" value="Cytochrome P450"/>
    <property type="match status" value="1"/>
</dbReference>
<feature type="chain" id="PRO_5040462278" evidence="14">
    <location>
        <begin position="18"/>
        <end position="539"/>
    </location>
</feature>
<evidence type="ECO:0000256" key="10">
    <source>
        <dbReference type="ARBA" id="ARBA00023004"/>
    </source>
</evidence>
<protein>
    <submittedName>
        <fullName evidence="15">Cytochrome P450</fullName>
    </submittedName>
</protein>
<keyword evidence="12" id="KW-0472">Membrane</keyword>
<evidence type="ECO:0000256" key="12">
    <source>
        <dbReference type="ARBA" id="ARBA00023136"/>
    </source>
</evidence>
<name>A0A9P7A4C3_9AGAM</name>
<accession>A0A9P7A4C3</accession>
<dbReference type="AlphaFoldDB" id="A0A9P7A4C3"/>
<comment type="pathway">
    <text evidence="3">Secondary metabolite biosynthesis; terpenoid biosynthesis.</text>
</comment>
<evidence type="ECO:0000256" key="9">
    <source>
        <dbReference type="ARBA" id="ARBA00023002"/>
    </source>
</evidence>